<keyword evidence="3" id="KW-0732">Signal</keyword>
<dbReference type="Pfam" id="PF24981">
    <property type="entry name" value="Beta-prop_ATRN-LZTR1"/>
    <property type="match status" value="1"/>
</dbReference>
<dbReference type="InterPro" id="IPR056737">
    <property type="entry name" value="Beta-prop_ATRN-MKLN-like"/>
</dbReference>
<organism evidence="5 6">
    <name type="scientific">Funneliformis geosporum</name>
    <dbReference type="NCBI Taxonomy" id="1117311"/>
    <lineage>
        <taxon>Eukaryota</taxon>
        <taxon>Fungi</taxon>
        <taxon>Fungi incertae sedis</taxon>
        <taxon>Mucoromycota</taxon>
        <taxon>Glomeromycotina</taxon>
        <taxon>Glomeromycetes</taxon>
        <taxon>Glomerales</taxon>
        <taxon>Glomeraceae</taxon>
        <taxon>Funneliformis</taxon>
    </lineage>
</organism>
<evidence type="ECO:0000313" key="6">
    <source>
        <dbReference type="Proteomes" id="UP001153678"/>
    </source>
</evidence>
<evidence type="ECO:0000313" key="5">
    <source>
        <dbReference type="EMBL" id="CAI2170593.1"/>
    </source>
</evidence>
<keyword evidence="6" id="KW-1185">Reference proteome</keyword>
<proteinExistence type="predicted"/>
<sequence>MTCKTYKSFNPCFVFILSYLLFRVESFTPVGRFAQSSVLVENKLYFFGGFNGESCSNEVFYLDVSQKFDSEFPLWTDLTLNSGIGFKSCWSTTVLTNNDNNPTIYLIGGLMLNQKNEEAFTSLVYSFNPKSGQWNMPIIKGNMLESHRNFEAIADDSGNIYCFGGILANLIGNIKFYDNMIILNTRDLTWTYSSVVNAPPNRDIYTATLLLDGRIVYIGGREMTNNELDVDINQINIYDTKLNVWSTINIAVALAILLM</sequence>
<evidence type="ECO:0000256" key="2">
    <source>
        <dbReference type="ARBA" id="ARBA00022737"/>
    </source>
</evidence>
<keyword evidence="2" id="KW-0677">Repeat</keyword>
<evidence type="ECO:0000256" key="1">
    <source>
        <dbReference type="ARBA" id="ARBA00022441"/>
    </source>
</evidence>
<feature type="signal peptide" evidence="3">
    <location>
        <begin position="1"/>
        <end position="26"/>
    </location>
</feature>
<comment type="caution">
    <text evidence="5">The sequence shown here is derived from an EMBL/GenBank/DDBJ whole genome shotgun (WGS) entry which is preliminary data.</text>
</comment>
<dbReference type="Gene3D" id="2.120.10.80">
    <property type="entry name" value="Kelch-type beta propeller"/>
    <property type="match status" value="1"/>
</dbReference>
<dbReference type="SUPFAM" id="SSF117281">
    <property type="entry name" value="Kelch motif"/>
    <property type="match status" value="1"/>
</dbReference>
<dbReference type="InterPro" id="IPR015915">
    <property type="entry name" value="Kelch-typ_b-propeller"/>
</dbReference>
<evidence type="ECO:0000259" key="4">
    <source>
        <dbReference type="Pfam" id="PF24981"/>
    </source>
</evidence>
<reference evidence="5" key="1">
    <citation type="submission" date="2022-08" db="EMBL/GenBank/DDBJ databases">
        <authorList>
            <person name="Kallberg Y."/>
            <person name="Tangrot J."/>
            <person name="Rosling A."/>
        </authorList>
    </citation>
    <scope>NUCLEOTIDE SEQUENCE</scope>
    <source>
        <strain evidence="5">Wild A</strain>
    </source>
</reference>
<name>A0A9W4SIB3_9GLOM</name>
<accession>A0A9W4SIB3</accession>
<dbReference type="AlphaFoldDB" id="A0A9W4SIB3"/>
<dbReference type="PANTHER" id="PTHR46228:SF2">
    <property type="entry name" value="KELCH REPEAT PROTEIN (AFU_ORTHOLOGUE AFUA_4G14350)"/>
    <property type="match status" value="1"/>
</dbReference>
<dbReference type="Proteomes" id="UP001153678">
    <property type="component" value="Unassembled WGS sequence"/>
</dbReference>
<feature type="chain" id="PRO_5040907856" evidence="3">
    <location>
        <begin position="27"/>
        <end position="259"/>
    </location>
</feature>
<dbReference type="PANTHER" id="PTHR46228">
    <property type="entry name" value="KELCH DOMAIN-CONTAINING PROTEIN"/>
    <property type="match status" value="1"/>
</dbReference>
<gene>
    <name evidence="5" type="ORF">FWILDA_LOCUS4658</name>
</gene>
<protein>
    <submittedName>
        <fullName evidence="5">8216_t:CDS:1</fullName>
    </submittedName>
</protein>
<dbReference type="EMBL" id="CAMKVN010000718">
    <property type="protein sequence ID" value="CAI2170593.1"/>
    <property type="molecule type" value="Genomic_DNA"/>
</dbReference>
<keyword evidence="1" id="KW-0880">Kelch repeat</keyword>
<dbReference type="OrthoDB" id="432528at2759"/>
<feature type="domain" description="Attractin/MKLN-like beta-propeller" evidence="4">
    <location>
        <begin position="27"/>
        <end position="249"/>
    </location>
</feature>
<evidence type="ECO:0000256" key="3">
    <source>
        <dbReference type="SAM" id="SignalP"/>
    </source>
</evidence>